<dbReference type="PANTHER" id="PTHR43464">
    <property type="entry name" value="METHYLTRANSFERASE"/>
    <property type="match status" value="1"/>
</dbReference>
<comment type="caution">
    <text evidence="5">The sequence shown here is derived from an EMBL/GenBank/DDBJ whole genome shotgun (WGS) entry which is preliminary data.</text>
</comment>
<gene>
    <name evidence="5" type="ORF">Aca07nite_52130</name>
</gene>
<sequence length="277" mass="29103">MAGACHGGGVTNEHEIERWNGETARRWLAERARHAAVRDRLIPHLLDAAAVSPGDRVLDVGCGCGDTTRALALSAGPDGTVVGLDVSEPLLAVARREVAGVRFVRGDAQVHPLPPAGFDVVVSSFGVLFFDDPVAAFGNLRAALRPGGRLAFLSWQDPLANEVFAIPLRVLQGYGYELADVGNDPLADPLRITTILASAGFGAVRVRPVDEPARLGADAADVLAYATGTTQVRELLAGDVRAGRIRAAMEREFAARQRAGGVWVRAAAYLVTATAAG</sequence>
<dbReference type="EMBL" id="BOMF01000098">
    <property type="protein sequence ID" value="GID47938.1"/>
    <property type="molecule type" value="Genomic_DNA"/>
</dbReference>
<keyword evidence="2" id="KW-0808">Transferase</keyword>
<keyword evidence="1 5" id="KW-0489">Methyltransferase</keyword>
<dbReference type="Gene3D" id="3.40.50.150">
    <property type="entry name" value="Vaccinia Virus protein VP39"/>
    <property type="match status" value="1"/>
</dbReference>
<feature type="domain" description="Methyltransferase" evidence="4">
    <location>
        <begin position="57"/>
        <end position="148"/>
    </location>
</feature>
<name>A0ABQ3WNU9_9ACTN</name>
<evidence type="ECO:0000259" key="4">
    <source>
        <dbReference type="Pfam" id="PF13649"/>
    </source>
</evidence>
<dbReference type="CDD" id="cd02440">
    <property type="entry name" value="AdoMet_MTases"/>
    <property type="match status" value="1"/>
</dbReference>
<dbReference type="Pfam" id="PF13649">
    <property type="entry name" value="Methyltransf_25"/>
    <property type="match status" value="1"/>
</dbReference>
<reference evidence="5" key="1">
    <citation type="submission" date="2021-01" db="EMBL/GenBank/DDBJ databases">
        <title>Whole genome shotgun sequence of Actinoplanes capillaceus NBRC 16408.</title>
        <authorList>
            <person name="Komaki H."/>
            <person name="Tamura T."/>
        </authorList>
    </citation>
    <scope>NUCLEOTIDE SEQUENCE [LARGE SCALE GENOMIC DNA]</scope>
    <source>
        <strain evidence="5">NBRC 16408</strain>
    </source>
</reference>
<dbReference type="GO" id="GO:0008168">
    <property type="term" value="F:methyltransferase activity"/>
    <property type="evidence" value="ECO:0007669"/>
    <property type="project" value="UniProtKB-KW"/>
</dbReference>
<keyword evidence="3" id="KW-0949">S-adenosyl-L-methionine</keyword>
<evidence type="ECO:0000313" key="5">
    <source>
        <dbReference type="EMBL" id="GID47938.1"/>
    </source>
</evidence>
<evidence type="ECO:0000256" key="3">
    <source>
        <dbReference type="ARBA" id="ARBA00022691"/>
    </source>
</evidence>
<proteinExistence type="predicted"/>
<dbReference type="InterPro" id="IPR029063">
    <property type="entry name" value="SAM-dependent_MTases_sf"/>
</dbReference>
<evidence type="ECO:0000256" key="2">
    <source>
        <dbReference type="ARBA" id="ARBA00022679"/>
    </source>
</evidence>
<organism evidence="5">
    <name type="scientific">Actinoplanes campanulatus</name>
    <dbReference type="NCBI Taxonomy" id="113559"/>
    <lineage>
        <taxon>Bacteria</taxon>
        <taxon>Bacillati</taxon>
        <taxon>Actinomycetota</taxon>
        <taxon>Actinomycetes</taxon>
        <taxon>Micromonosporales</taxon>
        <taxon>Micromonosporaceae</taxon>
        <taxon>Actinoplanes</taxon>
    </lineage>
</organism>
<dbReference type="PANTHER" id="PTHR43464:SF19">
    <property type="entry name" value="UBIQUINONE BIOSYNTHESIS O-METHYLTRANSFERASE, MITOCHONDRIAL"/>
    <property type="match status" value="1"/>
</dbReference>
<evidence type="ECO:0000256" key="1">
    <source>
        <dbReference type="ARBA" id="ARBA00022603"/>
    </source>
</evidence>
<accession>A0ABQ3WNU9</accession>
<dbReference type="SUPFAM" id="SSF53335">
    <property type="entry name" value="S-adenosyl-L-methionine-dependent methyltransferases"/>
    <property type="match status" value="1"/>
</dbReference>
<dbReference type="GO" id="GO:0032259">
    <property type="term" value="P:methylation"/>
    <property type="evidence" value="ECO:0007669"/>
    <property type="project" value="UniProtKB-KW"/>
</dbReference>
<protein>
    <submittedName>
        <fullName evidence="5">Methyltransferase</fullName>
    </submittedName>
</protein>
<dbReference type="InterPro" id="IPR041698">
    <property type="entry name" value="Methyltransf_25"/>
</dbReference>